<dbReference type="AlphaFoldDB" id="A0A2U3KH22"/>
<dbReference type="EMBL" id="OMOD01000115">
    <property type="protein sequence ID" value="SPF38943.1"/>
    <property type="molecule type" value="Genomic_DNA"/>
</dbReference>
<proteinExistence type="predicted"/>
<keyword evidence="1" id="KW-0805">Transcription regulation</keyword>
<feature type="domain" description="HTH marR-type" evidence="4">
    <location>
        <begin position="185"/>
        <end position="244"/>
    </location>
</feature>
<gene>
    <name evidence="5" type="ORF">SBA1_230009</name>
</gene>
<evidence type="ECO:0000256" key="3">
    <source>
        <dbReference type="ARBA" id="ARBA00023163"/>
    </source>
</evidence>
<dbReference type="PANTHER" id="PTHR38465:SF1">
    <property type="entry name" value="HTH-TYPE TRANSCRIPTIONAL REGULATOR MJ1563-RELATED"/>
    <property type="match status" value="1"/>
</dbReference>
<protein>
    <submittedName>
        <fullName evidence="5">Transcriptional regulator (Modular protein)</fullName>
    </submittedName>
</protein>
<keyword evidence="2" id="KW-0238">DNA-binding</keyword>
<reference evidence="6" key="1">
    <citation type="submission" date="2018-02" db="EMBL/GenBank/DDBJ databases">
        <authorList>
            <person name="Hausmann B."/>
        </authorList>
    </citation>
    <scope>NUCLEOTIDE SEQUENCE [LARGE SCALE GENOMIC DNA]</scope>
    <source>
        <strain evidence="6">Peat soil MAG SbA1</strain>
    </source>
</reference>
<evidence type="ECO:0000313" key="5">
    <source>
        <dbReference type="EMBL" id="SPF38943.1"/>
    </source>
</evidence>
<dbReference type="Pfam" id="PF12802">
    <property type="entry name" value="MarR_2"/>
    <property type="match status" value="1"/>
</dbReference>
<evidence type="ECO:0000259" key="4">
    <source>
        <dbReference type="Pfam" id="PF12802"/>
    </source>
</evidence>
<dbReference type="GO" id="GO:0003700">
    <property type="term" value="F:DNA-binding transcription factor activity"/>
    <property type="evidence" value="ECO:0007669"/>
    <property type="project" value="InterPro"/>
</dbReference>
<sequence>MHVDFGKALAGFCEGAENPQVVLASGLLLPRVLHDFDLRKNLIFLLIGQFLVPEFICSPSRLRASLSGNGLGQSGIVFFFSFRNAALKGPLFHVTSTVLGATVEEPGFSPASRGPSLRASAPVELANGMRGSSRRRLAAPHESRLDRGADYSVHSVCTEGNDMAELTDLQKQYILHWGEMGTKWGINRTVAQIHALLYLSPRALPAEEIAETLSVARSNVSTSIRELETWGIVRAVHVLGDRREHYESMKDVWEMFRLVIEQRKRREIDPTREVLRRCLAEVDPKDPGAKYTRERLEAMAGFFEAVTELYDQMKRLPTGTVRKMLRIGAKVRKKAG</sequence>
<dbReference type="GO" id="GO:0003677">
    <property type="term" value="F:DNA binding"/>
    <property type="evidence" value="ECO:0007669"/>
    <property type="project" value="UniProtKB-KW"/>
</dbReference>
<dbReference type="Gene3D" id="1.10.10.10">
    <property type="entry name" value="Winged helix-like DNA-binding domain superfamily/Winged helix DNA-binding domain"/>
    <property type="match status" value="1"/>
</dbReference>
<organism evidence="5 6">
    <name type="scientific">Candidatus Sulfotelmatobacter kueseliae</name>
    <dbReference type="NCBI Taxonomy" id="2042962"/>
    <lineage>
        <taxon>Bacteria</taxon>
        <taxon>Pseudomonadati</taxon>
        <taxon>Acidobacteriota</taxon>
        <taxon>Terriglobia</taxon>
        <taxon>Terriglobales</taxon>
        <taxon>Candidatus Korobacteraceae</taxon>
        <taxon>Candidatus Sulfotelmatobacter</taxon>
    </lineage>
</organism>
<evidence type="ECO:0000256" key="1">
    <source>
        <dbReference type="ARBA" id="ARBA00023015"/>
    </source>
</evidence>
<dbReference type="InterPro" id="IPR000835">
    <property type="entry name" value="HTH_MarR-typ"/>
</dbReference>
<dbReference type="InterPro" id="IPR052362">
    <property type="entry name" value="HTH-GbsR_regulator"/>
</dbReference>
<dbReference type="SUPFAM" id="SSF46785">
    <property type="entry name" value="Winged helix' DNA-binding domain"/>
    <property type="match status" value="1"/>
</dbReference>
<accession>A0A2U3KH22</accession>
<evidence type="ECO:0000313" key="6">
    <source>
        <dbReference type="Proteomes" id="UP000238701"/>
    </source>
</evidence>
<dbReference type="InterPro" id="IPR036390">
    <property type="entry name" value="WH_DNA-bd_sf"/>
</dbReference>
<dbReference type="InterPro" id="IPR036388">
    <property type="entry name" value="WH-like_DNA-bd_sf"/>
</dbReference>
<dbReference type="Proteomes" id="UP000238701">
    <property type="component" value="Unassembled WGS sequence"/>
</dbReference>
<dbReference type="PANTHER" id="PTHR38465">
    <property type="entry name" value="HTH-TYPE TRANSCRIPTIONAL REGULATOR MJ1563-RELATED"/>
    <property type="match status" value="1"/>
</dbReference>
<evidence type="ECO:0000256" key="2">
    <source>
        <dbReference type="ARBA" id="ARBA00023125"/>
    </source>
</evidence>
<name>A0A2U3KH22_9BACT</name>
<keyword evidence="3" id="KW-0804">Transcription</keyword>